<evidence type="ECO:0000256" key="5">
    <source>
        <dbReference type="ARBA" id="ARBA00023242"/>
    </source>
</evidence>
<dbReference type="CDD" id="cd09326">
    <property type="entry name" value="LIM_CRP_like"/>
    <property type="match status" value="1"/>
</dbReference>
<feature type="domain" description="LIM zinc-binding" evidence="8">
    <location>
        <begin position="162"/>
        <end position="222"/>
    </location>
</feature>
<dbReference type="EMBL" id="JARBJD010000033">
    <property type="protein sequence ID" value="KAK2959022.1"/>
    <property type="molecule type" value="Genomic_DNA"/>
</dbReference>
<dbReference type="InterPro" id="IPR001781">
    <property type="entry name" value="Znf_LIM"/>
</dbReference>
<dbReference type="PROSITE" id="PS50023">
    <property type="entry name" value="LIM_DOMAIN_2"/>
    <property type="match status" value="2"/>
</dbReference>
<dbReference type="CDD" id="cd09401">
    <property type="entry name" value="LIM_TLP_like"/>
    <property type="match status" value="1"/>
</dbReference>
<dbReference type="PROSITE" id="PS00478">
    <property type="entry name" value="LIM_DOMAIN_1"/>
    <property type="match status" value="2"/>
</dbReference>
<evidence type="ECO:0000256" key="3">
    <source>
        <dbReference type="ARBA" id="ARBA00022737"/>
    </source>
</evidence>
<sequence>MSEVCPTCNKRVYQAEWVLGLGRYYHRACLQCLTCKKVLKTNEIVEHDGKPYCKTCYGRQFAPTGYGYGGTVSSYVDQTKVADDLERVGAPVNQTDTTANPTQRGAYASGVTGPDERPSPASKTTPSPATSSTGVTPSPKSSSASPQSATYKPPTNVTTSGPICPTCGKRVYAAEELVYNERKYHKLCFKCKGCGNRLTKGKQLDGNGEPYCENCYNKTFRVQGYGAQTGLSSYLKG</sequence>
<dbReference type="Gene3D" id="2.10.110.10">
    <property type="entry name" value="Cysteine Rich Protein"/>
    <property type="match status" value="2"/>
</dbReference>
<keyword evidence="4 6" id="KW-0862">Zinc</keyword>
<keyword evidence="10" id="KW-1185">Reference proteome</keyword>
<evidence type="ECO:0000256" key="6">
    <source>
        <dbReference type="PROSITE-ProRule" id="PRU00125"/>
    </source>
</evidence>
<comment type="subcellular location">
    <subcellularLocation>
        <location evidence="1">Nucleus</location>
    </subcellularLocation>
</comment>
<dbReference type="SUPFAM" id="SSF57716">
    <property type="entry name" value="Glucocorticoid receptor-like (DNA-binding domain)"/>
    <property type="match status" value="4"/>
</dbReference>
<feature type="domain" description="LIM zinc-binding" evidence="8">
    <location>
        <begin position="3"/>
        <end position="63"/>
    </location>
</feature>
<dbReference type="Proteomes" id="UP001281761">
    <property type="component" value="Unassembled WGS sequence"/>
</dbReference>
<evidence type="ECO:0000256" key="7">
    <source>
        <dbReference type="SAM" id="MobiDB-lite"/>
    </source>
</evidence>
<gene>
    <name evidence="9" type="ORF">BLNAU_6038</name>
</gene>
<feature type="region of interest" description="Disordered" evidence="7">
    <location>
        <begin position="90"/>
        <end position="157"/>
    </location>
</feature>
<name>A0ABQ9Y5K0_9EUKA</name>
<keyword evidence="6" id="KW-0440">LIM domain</keyword>
<feature type="compositionally biased region" description="Low complexity" evidence="7">
    <location>
        <begin position="119"/>
        <end position="149"/>
    </location>
</feature>
<accession>A0ABQ9Y5K0</accession>
<reference evidence="9 10" key="1">
    <citation type="journal article" date="2022" name="bioRxiv">
        <title>Genomics of Preaxostyla Flagellates Illuminates Evolutionary Transitions and the Path Towards Mitochondrial Loss.</title>
        <authorList>
            <person name="Novak L.V.F."/>
            <person name="Treitli S.C."/>
            <person name="Pyrih J."/>
            <person name="Halakuc P."/>
            <person name="Pipaliya S.V."/>
            <person name="Vacek V."/>
            <person name="Brzon O."/>
            <person name="Soukal P."/>
            <person name="Eme L."/>
            <person name="Dacks J.B."/>
            <person name="Karnkowska A."/>
            <person name="Elias M."/>
            <person name="Hampl V."/>
        </authorList>
    </citation>
    <scope>NUCLEOTIDE SEQUENCE [LARGE SCALE GENOMIC DNA]</scope>
    <source>
        <strain evidence="9">NAU3</strain>
        <tissue evidence="9">Gut</tissue>
    </source>
</reference>
<protein>
    <submittedName>
        <fullName evidence="9">Cysteine and glycine-rich protein 3</fullName>
    </submittedName>
</protein>
<evidence type="ECO:0000256" key="4">
    <source>
        <dbReference type="ARBA" id="ARBA00022833"/>
    </source>
</evidence>
<evidence type="ECO:0000256" key="2">
    <source>
        <dbReference type="ARBA" id="ARBA00022723"/>
    </source>
</evidence>
<evidence type="ECO:0000259" key="8">
    <source>
        <dbReference type="PROSITE" id="PS50023"/>
    </source>
</evidence>
<organism evidence="9 10">
    <name type="scientific">Blattamonas nauphoetae</name>
    <dbReference type="NCBI Taxonomy" id="2049346"/>
    <lineage>
        <taxon>Eukaryota</taxon>
        <taxon>Metamonada</taxon>
        <taxon>Preaxostyla</taxon>
        <taxon>Oxymonadida</taxon>
        <taxon>Blattamonas</taxon>
    </lineage>
</organism>
<evidence type="ECO:0000313" key="9">
    <source>
        <dbReference type="EMBL" id="KAK2959022.1"/>
    </source>
</evidence>
<dbReference type="PANTHER" id="PTHR24215:SF35">
    <property type="entry name" value="MUSCLE LIM PROTEIN MLP84B"/>
    <property type="match status" value="1"/>
</dbReference>
<evidence type="ECO:0000256" key="1">
    <source>
        <dbReference type="ARBA" id="ARBA00004123"/>
    </source>
</evidence>
<dbReference type="PANTHER" id="PTHR24215">
    <property type="entry name" value="RHO-GTPASE-ACTIVATING PROTEIN LRG1"/>
    <property type="match status" value="1"/>
</dbReference>
<dbReference type="SMART" id="SM00132">
    <property type="entry name" value="LIM"/>
    <property type="match status" value="2"/>
</dbReference>
<keyword evidence="2 6" id="KW-0479">Metal-binding</keyword>
<evidence type="ECO:0000313" key="10">
    <source>
        <dbReference type="Proteomes" id="UP001281761"/>
    </source>
</evidence>
<keyword evidence="5" id="KW-0539">Nucleus</keyword>
<dbReference type="Pfam" id="PF00412">
    <property type="entry name" value="LIM"/>
    <property type="match status" value="2"/>
</dbReference>
<comment type="caution">
    <text evidence="9">The sequence shown here is derived from an EMBL/GenBank/DDBJ whole genome shotgun (WGS) entry which is preliminary data.</text>
</comment>
<keyword evidence="3" id="KW-0677">Repeat</keyword>
<feature type="compositionally biased region" description="Polar residues" evidence="7">
    <location>
        <begin position="92"/>
        <end position="103"/>
    </location>
</feature>
<proteinExistence type="predicted"/>